<evidence type="ECO:0000256" key="1">
    <source>
        <dbReference type="ARBA" id="ARBA00004141"/>
    </source>
</evidence>
<feature type="transmembrane region" description="Helical" evidence="9">
    <location>
        <begin position="261"/>
        <end position="280"/>
    </location>
</feature>
<evidence type="ECO:0000256" key="7">
    <source>
        <dbReference type="ARBA" id="ARBA00023136"/>
    </source>
</evidence>
<name>A0ABU6KGC7_9BACI</name>
<evidence type="ECO:0000256" key="2">
    <source>
        <dbReference type="ARBA" id="ARBA00022475"/>
    </source>
</evidence>
<feature type="transmembrane region" description="Helical" evidence="9">
    <location>
        <begin position="138"/>
        <end position="156"/>
    </location>
</feature>
<comment type="caution">
    <text evidence="10">The sequence shown here is derived from an EMBL/GenBank/DDBJ whole genome shotgun (WGS) entry which is preliminary data.</text>
</comment>
<dbReference type="PROSITE" id="PS00943">
    <property type="entry name" value="UBIA"/>
    <property type="match status" value="1"/>
</dbReference>
<evidence type="ECO:0000256" key="6">
    <source>
        <dbReference type="ARBA" id="ARBA00023133"/>
    </source>
</evidence>
<feature type="transmembrane region" description="Helical" evidence="9">
    <location>
        <begin position="163"/>
        <end position="183"/>
    </location>
</feature>
<dbReference type="InterPro" id="IPR044878">
    <property type="entry name" value="UbiA_sf"/>
</dbReference>
<dbReference type="Proteomes" id="UP001335737">
    <property type="component" value="Unassembled WGS sequence"/>
</dbReference>
<dbReference type="Pfam" id="PF01040">
    <property type="entry name" value="UbiA"/>
    <property type="match status" value="1"/>
</dbReference>
<accession>A0ABU6KGC7</accession>
<comment type="function">
    <text evidence="9">Converts heme B (protoheme IX) to heme O by substitution of the vinyl group on carbon 2 of heme B porphyrin ring with a hydroxyethyl farnesyl side group.</text>
</comment>
<comment type="pathway">
    <text evidence="9">Porphyrin-containing compound metabolism; heme O biosynthesis; heme O from protoheme: step 1/1.</text>
</comment>
<comment type="similarity">
    <text evidence="9">Belongs to the UbiA prenyltransferase family. Protoheme IX farnesyltransferase subfamily.</text>
</comment>
<dbReference type="PANTHER" id="PTHR43448">
    <property type="entry name" value="PROTOHEME IX FARNESYLTRANSFERASE, MITOCHONDRIAL"/>
    <property type="match status" value="1"/>
</dbReference>
<gene>
    <name evidence="10" type="primary">cyoE</name>
    <name evidence="9" type="synonym">ctaB</name>
    <name evidence="10" type="ORF">QGM71_11960</name>
</gene>
<feature type="transmembrane region" description="Helical" evidence="9">
    <location>
        <begin position="34"/>
        <end position="57"/>
    </location>
</feature>
<comment type="subunit">
    <text evidence="9">Interacts with CtaA.</text>
</comment>
<evidence type="ECO:0000256" key="9">
    <source>
        <dbReference type="HAMAP-Rule" id="MF_00154"/>
    </source>
</evidence>
<keyword evidence="5 9" id="KW-1133">Transmembrane helix</keyword>
<dbReference type="HAMAP" id="MF_00154">
    <property type="entry name" value="CyoE_CtaB"/>
    <property type="match status" value="1"/>
</dbReference>
<keyword evidence="11" id="KW-1185">Reference proteome</keyword>
<proteinExistence type="inferred from homology"/>
<evidence type="ECO:0000313" key="10">
    <source>
        <dbReference type="EMBL" id="MEC5424208.1"/>
    </source>
</evidence>
<reference evidence="10 11" key="1">
    <citation type="journal article" date="2024" name="Int. J. Syst. Evol. Microbiol.">
        <title>Virgibacillus tibetensis sp. nov., isolated from salt lake on the Tibetan Plateau of China.</title>
        <authorList>
            <person name="Phurbu D."/>
            <person name="Liu Z.-X."/>
            <person name="Wang R."/>
            <person name="Zheng Y.-Y."/>
            <person name="Liu H.-C."/>
            <person name="Zhou Y.-G."/>
            <person name="Yu Y.-J."/>
            <person name="Li A.-H."/>
        </authorList>
    </citation>
    <scope>NUCLEOTIDE SEQUENCE [LARGE SCALE GENOMIC DNA]</scope>
    <source>
        <strain evidence="10 11">C22-A2</strain>
    </source>
</reference>
<dbReference type="EMBL" id="JARZFX010000005">
    <property type="protein sequence ID" value="MEC5424208.1"/>
    <property type="molecule type" value="Genomic_DNA"/>
</dbReference>
<dbReference type="RefSeq" id="WP_327607775.1">
    <property type="nucleotide sequence ID" value="NZ_JARZFX010000005.1"/>
</dbReference>
<keyword evidence="2 9" id="KW-1003">Cell membrane</keyword>
<sequence>MRNEKAPSIQKSDRETVSSNKIIKTTLLSDLKSLFKSVVLIANVLPVLVGFWLALYFTNTSLMENIDLFLLTMIGSTLVMAGALVFNNWYEVDIDAVMARTRHRPTVTGNISLKSVFTISMVSTVLGFTVLLFTTMEATLYAFIGWFTYVVLYTMWSKRRYTLNTVIGSVSGAVTPLIGWAAIEPAFHIVPIMLFLILFVWQMPHTFAIAMKKYDEYKAAGVAMLPVVYGFEMTKRQMAVYITCLLPLPFFLASLGTTFIVIATVLNVGWIALAISGFFVKDDFKWAQWNFLYSVNYLMVLFIMMIIVTLPVFN</sequence>
<dbReference type="InterPro" id="IPR030470">
    <property type="entry name" value="UbiA_prenylTrfase_CS"/>
</dbReference>
<keyword evidence="7 9" id="KW-0472">Membrane</keyword>
<comment type="subcellular location">
    <subcellularLocation>
        <location evidence="9">Cell membrane</location>
        <topology evidence="9">Multi-pass membrane protein</topology>
    </subcellularLocation>
    <subcellularLocation>
        <location evidence="1">Membrane</location>
        <topology evidence="1">Multi-pass membrane protein</topology>
    </subcellularLocation>
</comment>
<dbReference type="Gene3D" id="1.10.357.140">
    <property type="entry name" value="UbiA prenyltransferase"/>
    <property type="match status" value="1"/>
</dbReference>
<organism evidence="10 11">
    <name type="scientific">Virgibacillus tibetensis</name>
    <dbReference type="NCBI Taxonomy" id="3042313"/>
    <lineage>
        <taxon>Bacteria</taxon>
        <taxon>Bacillati</taxon>
        <taxon>Bacillota</taxon>
        <taxon>Bacilli</taxon>
        <taxon>Bacillales</taxon>
        <taxon>Bacillaceae</taxon>
        <taxon>Virgibacillus</taxon>
    </lineage>
</organism>
<evidence type="ECO:0000313" key="11">
    <source>
        <dbReference type="Proteomes" id="UP001335737"/>
    </source>
</evidence>
<dbReference type="EC" id="2.5.1.141" evidence="9"/>
<feature type="transmembrane region" description="Helical" evidence="9">
    <location>
        <begin position="111"/>
        <end position="132"/>
    </location>
</feature>
<evidence type="ECO:0000256" key="3">
    <source>
        <dbReference type="ARBA" id="ARBA00022679"/>
    </source>
</evidence>
<comment type="miscellaneous">
    <text evidence="9">Carbon 2 of the heme B porphyrin ring is defined according to the Fischer nomenclature.</text>
</comment>
<dbReference type="InterPro" id="IPR000537">
    <property type="entry name" value="UbiA_prenyltransferase"/>
</dbReference>
<dbReference type="NCBIfam" id="TIGR01473">
    <property type="entry name" value="cyoE_ctaB"/>
    <property type="match status" value="1"/>
</dbReference>
<dbReference type="CDD" id="cd13957">
    <property type="entry name" value="PT_UbiA_Cox10"/>
    <property type="match status" value="1"/>
</dbReference>
<feature type="transmembrane region" description="Helical" evidence="9">
    <location>
        <begin position="189"/>
        <end position="210"/>
    </location>
</feature>
<keyword evidence="4 9" id="KW-0812">Transmembrane</keyword>
<comment type="catalytic activity">
    <reaction evidence="8 9">
        <text>heme b + (2E,6E)-farnesyl diphosphate + H2O = Fe(II)-heme o + diphosphate</text>
        <dbReference type="Rhea" id="RHEA:28070"/>
        <dbReference type="ChEBI" id="CHEBI:15377"/>
        <dbReference type="ChEBI" id="CHEBI:33019"/>
        <dbReference type="ChEBI" id="CHEBI:60344"/>
        <dbReference type="ChEBI" id="CHEBI:60530"/>
        <dbReference type="ChEBI" id="CHEBI:175763"/>
        <dbReference type="EC" id="2.5.1.141"/>
    </reaction>
</comment>
<dbReference type="GO" id="GO:0008495">
    <property type="term" value="F:protoheme IX farnesyltransferase activity"/>
    <property type="evidence" value="ECO:0007669"/>
    <property type="project" value="UniProtKB-EC"/>
</dbReference>
<evidence type="ECO:0000256" key="5">
    <source>
        <dbReference type="ARBA" id="ARBA00022989"/>
    </source>
</evidence>
<feature type="transmembrane region" description="Helical" evidence="9">
    <location>
        <begin position="292"/>
        <end position="313"/>
    </location>
</feature>
<evidence type="ECO:0000256" key="4">
    <source>
        <dbReference type="ARBA" id="ARBA00022692"/>
    </source>
</evidence>
<protein>
    <recommendedName>
        <fullName evidence="9">Protoheme IX farnesyltransferase</fullName>
        <ecNumber evidence="9">2.5.1.141</ecNumber>
    </recommendedName>
    <alternativeName>
        <fullName evidence="9">Heme B farnesyltransferase</fullName>
    </alternativeName>
    <alternativeName>
        <fullName evidence="9">Heme O synthase</fullName>
    </alternativeName>
</protein>
<keyword evidence="6 9" id="KW-0350">Heme biosynthesis</keyword>
<keyword evidence="3 9" id="KW-0808">Transferase</keyword>
<dbReference type="PANTHER" id="PTHR43448:SF2">
    <property type="entry name" value="PROTOHEME IX FARNESYLTRANSFERASE, MITOCHONDRIAL"/>
    <property type="match status" value="1"/>
</dbReference>
<evidence type="ECO:0000256" key="8">
    <source>
        <dbReference type="ARBA" id="ARBA00047690"/>
    </source>
</evidence>
<feature type="transmembrane region" description="Helical" evidence="9">
    <location>
        <begin position="238"/>
        <end position="255"/>
    </location>
</feature>
<feature type="transmembrane region" description="Helical" evidence="9">
    <location>
        <begin position="69"/>
        <end position="90"/>
    </location>
</feature>
<dbReference type="InterPro" id="IPR006369">
    <property type="entry name" value="Protohaem_IX_farnesylTrfase"/>
</dbReference>